<dbReference type="Pfam" id="PF10373">
    <property type="entry name" value="EST1_DNA_bind"/>
    <property type="match status" value="1"/>
</dbReference>
<dbReference type="InterPro" id="IPR011990">
    <property type="entry name" value="TPR-like_helical_dom_sf"/>
</dbReference>
<dbReference type="InterPro" id="IPR019734">
    <property type="entry name" value="TPR_rpt"/>
</dbReference>
<dbReference type="InterPro" id="IPR045153">
    <property type="entry name" value="Est1/Ebs1-like"/>
</dbReference>
<gene>
    <name evidence="4" type="ORF">LAZ67_2003857</name>
</gene>
<reference evidence="4 5" key="1">
    <citation type="submission" date="2022-01" db="EMBL/GenBank/DDBJ databases">
        <title>A chromosomal length assembly of Cordylochernes scorpioides.</title>
        <authorList>
            <person name="Zeh D."/>
            <person name="Zeh J."/>
        </authorList>
    </citation>
    <scope>NUCLEOTIDE SEQUENCE [LARGE SCALE GENOMIC DNA]</scope>
    <source>
        <strain evidence="4">IN4F17</strain>
        <tissue evidence="4">Whole Body</tissue>
    </source>
</reference>
<protein>
    <submittedName>
        <fullName evidence="4">SMG7</fullName>
    </submittedName>
</protein>
<sequence length="387" mass="43216">MSGCTGENGTAGAGLKRQELCRLLSTLLLSDLDFALDKKAEQDLWNFAFRLPIQALQNKAKEQKHCLVHVGDLARYRGQSHQAETFYRRALDLSPNNGQPYNQLALLEAASGAKLSSVFYYMRSLAVQFPFPNAATNLQKLFSNFLSDGFGGNLKTRHTAFEYIQSFLHVHARLHLSSEVGKLECMLGELSLSLTALVIAERLDSWQLVEMAGLCLFAWEQPSTAQGPVLELLAGLLSACLDGALGPRDSARLGPPIKVVLDWLLFHPPLFFLDHFLRRPQIWKGLCRLLNDFNTHLPDKWKSSTEDWELRGFLPLAKSHSQLDFSADDSSLSEEEVYQLRASRLLRLGQSFSQLDRSLIFLGEDNVFYPVPCDLAAAADSPGPCFL</sequence>
<dbReference type="EMBL" id="CP092864">
    <property type="protein sequence ID" value="UYV63364.1"/>
    <property type="molecule type" value="Genomic_DNA"/>
</dbReference>
<evidence type="ECO:0000259" key="3">
    <source>
        <dbReference type="Pfam" id="PF10373"/>
    </source>
</evidence>
<dbReference type="PROSITE" id="PS50005">
    <property type="entry name" value="TPR"/>
    <property type="match status" value="1"/>
</dbReference>
<keyword evidence="2" id="KW-0802">TPR repeat</keyword>
<keyword evidence="5" id="KW-1185">Reference proteome</keyword>
<accession>A0ABY6K3J2</accession>
<dbReference type="Proteomes" id="UP001235939">
    <property type="component" value="Chromosome 02"/>
</dbReference>
<keyword evidence="1" id="KW-0866">Nonsense-mediated mRNA decay</keyword>
<dbReference type="PANTHER" id="PTHR15696:SF5">
    <property type="entry name" value="NONSENSE-MEDIATED MRNA DECAY FACTOR SMG7"/>
    <property type="match status" value="1"/>
</dbReference>
<feature type="repeat" description="TPR" evidence="2">
    <location>
        <begin position="64"/>
        <end position="97"/>
    </location>
</feature>
<feature type="domain" description="DNA/RNA-binding" evidence="3">
    <location>
        <begin position="83"/>
        <end position="319"/>
    </location>
</feature>
<evidence type="ECO:0000313" key="5">
    <source>
        <dbReference type="Proteomes" id="UP001235939"/>
    </source>
</evidence>
<evidence type="ECO:0000313" key="4">
    <source>
        <dbReference type="EMBL" id="UYV63364.1"/>
    </source>
</evidence>
<proteinExistence type="predicted"/>
<dbReference type="SUPFAM" id="SSF48452">
    <property type="entry name" value="TPR-like"/>
    <property type="match status" value="1"/>
</dbReference>
<name>A0ABY6K3J2_9ARAC</name>
<organism evidence="4 5">
    <name type="scientific">Cordylochernes scorpioides</name>
    <dbReference type="NCBI Taxonomy" id="51811"/>
    <lineage>
        <taxon>Eukaryota</taxon>
        <taxon>Metazoa</taxon>
        <taxon>Ecdysozoa</taxon>
        <taxon>Arthropoda</taxon>
        <taxon>Chelicerata</taxon>
        <taxon>Arachnida</taxon>
        <taxon>Pseudoscorpiones</taxon>
        <taxon>Cheliferoidea</taxon>
        <taxon>Chernetidae</taxon>
        <taxon>Cordylochernes</taxon>
    </lineage>
</organism>
<evidence type="ECO:0000256" key="1">
    <source>
        <dbReference type="ARBA" id="ARBA00023161"/>
    </source>
</evidence>
<evidence type="ECO:0000256" key="2">
    <source>
        <dbReference type="PROSITE-ProRule" id="PRU00339"/>
    </source>
</evidence>
<dbReference type="InterPro" id="IPR018834">
    <property type="entry name" value="DNA/RNA-bd_Est1-type"/>
</dbReference>
<dbReference type="Gene3D" id="1.25.40.10">
    <property type="entry name" value="Tetratricopeptide repeat domain"/>
    <property type="match status" value="2"/>
</dbReference>
<dbReference type="PANTHER" id="PTHR15696">
    <property type="entry name" value="SMG-7 SUPPRESSOR WITH MORPHOLOGICAL EFFECT ON GENITALIA PROTEIN 7"/>
    <property type="match status" value="1"/>
</dbReference>